<evidence type="ECO:0000256" key="6">
    <source>
        <dbReference type="ARBA" id="ARBA00022729"/>
    </source>
</evidence>
<evidence type="ECO:0000256" key="2">
    <source>
        <dbReference type="ARBA" id="ARBA00004115"/>
    </source>
</evidence>
<keyword evidence="8" id="KW-1133">Transmembrane helix</keyword>
<comment type="function">
    <text evidence="1">Subunit of the oligosaccharyl transferase (OST) complex that catalyzes the initial transfer of a defined glycan (Glc(3)Man(9)GlcNAc(2) in eukaryotes) from the lipid carrier dolichol-pyrophosphate to an asparagine residue within an Asn-X-Ser/Thr consensus motif in nascent polypeptide chains, the first step in protein N-glycosylation. N-glycosylation occurs cotranslationally and the complex associates with the Sec61 complex at the channel-forming translocon complex that mediates protein translocation across the endoplasmic reticulum (ER). All subunits are required for a maximal enzyme activity.</text>
</comment>
<evidence type="ECO:0000256" key="8">
    <source>
        <dbReference type="ARBA" id="ARBA00022989"/>
    </source>
</evidence>
<proteinExistence type="inferred from homology"/>
<dbReference type="PANTHER" id="PTHR21049:SF0">
    <property type="entry name" value="DOLICHYL-DIPHOSPHOOLIGOSACCHARIDE--PROTEIN GLYCOSYLTRANSFERASE SUBUNIT 1"/>
    <property type="match status" value="1"/>
</dbReference>
<keyword evidence="7" id="KW-0256">Endoplasmic reticulum</keyword>
<dbReference type="ExpressionAtlas" id="A0A1D6JMF1">
    <property type="expression patterns" value="baseline and differential"/>
</dbReference>
<evidence type="ECO:0000256" key="4">
    <source>
        <dbReference type="ARBA" id="ARBA00008905"/>
    </source>
</evidence>
<comment type="similarity">
    <text evidence="4">Belongs to the OST1 family.</text>
</comment>
<evidence type="ECO:0000256" key="1">
    <source>
        <dbReference type="ARBA" id="ARBA00002791"/>
    </source>
</evidence>
<dbReference type="GO" id="GO:0005789">
    <property type="term" value="C:endoplasmic reticulum membrane"/>
    <property type="evidence" value="ECO:0007669"/>
    <property type="project" value="UniProtKB-SubCell"/>
</dbReference>
<comment type="pathway">
    <text evidence="3">Protein modification; protein glycosylation.</text>
</comment>
<dbReference type="PANTHER" id="PTHR21049">
    <property type="entry name" value="RIBOPHORIN I"/>
    <property type="match status" value="1"/>
</dbReference>
<keyword evidence="10" id="KW-0808">Transferase</keyword>
<reference evidence="10" key="1">
    <citation type="submission" date="2015-12" db="EMBL/GenBank/DDBJ databases">
        <title>Update maize B73 reference genome by single molecule sequencing technologies.</title>
        <authorList>
            <consortium name="Maize Genome Sequencing Project"/>
            <person name="Ware D."/>
        </authorList>
    </citation>
    <scope>NUCLEOTIDE SEQUENCE [LARGE SCALE GENOMIC DNA]</scope>
    <source>
        <tissue evidence="10">Seedling</tissue>
    </source>
</reference>
<evidence type="ECO:0000313" key="10">
    <source>
        <dbReference type="EMBL" id="ONL93243.1"/>
    </source>
</evidence>
<accession>A0A1D6JMF1</accession>
<dbReference type="AlphaFoldDB" id="A0A1D6JMF1"/>
<keyword evidence="6" id="KW-0732">Signal</keyword>
<evidence type="ECO:0000256" key="3">
    <source>
        <dbReference type="ARBA" id="ARBA00004922"/>
    </source>
</evidence>
<evidence type="ECO:0000256" key="7">
    <source>
        <dbReference type="ARBA" id="ARBA00022824"/>
    </source>
</evidence>
<dbReference type="InterPro" id="IPR007676">
    <property type="entry name" value="Ribophorin_I"/>
</dbReference>
<dbReference type="GO" id="GO:0016740">
    <property type="term" value="F:transferase activity"/>
    <property type="evidence" value="ECO:0007669"/>
    <property type="project" value="UniProtKB-KW"/>
</dbReference>
<protein>
    <submittedName>
        <fullName evidence="10">Dolichyl-diphosphooligosaccharide--protein glycosyltransferase 67 kDasubunit</fullName>
    </submittedName>
</protein>
<evidence type="ECO:0000256" key="9">
    <source>
        <dbReference type="ARBA" id="ARBA00023136"/>
    </source>
</evidence>
<dbReference type="UniPathway" id="UPA00378"/>
<gene>
    <name evidence="10" type="ORF">ZEAMMB73_Zm00001d027484</name>
</gene>
<evidence type="ECO:0000256" key="5">
    <source>
        <dbReference type="ARBA" id="ARBA00022692"/>
    </source>
</evidence>
<comment type="subcellular location">
    <subcellularLocation>
        <location evidence="2">Endoplasmic reticulum membrane</location>
        <topology evidence="2">Single-pass type I membrane protein</topology>
    </subcellularLocation>
</comment>
<dbReference type="EMBL" id="CM007647">
    <property type="protein sequence ID" value="ONL93243.1"/>
    <property type="molecule type" value="Genomic_DNA"/>
</dbReference>
<organism evidence="10">
    <name type="scientific">Zea mays</name>
    <name type="common">Maize</name>
    <dbReference type="NCBI Taxonomy" id="4577"/>
    <lineage>
        <taxon>Eukaryota</taxon>
        <taxon>Viridiplantae</taxon>
        <taxon>Streptophyta</taxon>
        <taxon>Embryophyta</taxon>
        <taxon>Tracheophyta</taxon>
        <taxon>Spermatophyta</taxon>
        <taxon>Magnoliopsida</taxon>
        <taxon>Liliopsida</taxon>
        <taxon>Poales</taxon>
        <taxon>Poaceae</taxon>
        <taxon>PACMAD clade</taxon>
        <taxon>Panicoideae</taxon>
        <taxon>Andropogonodae</taxon>
        <taxon>Andropogoneae</taxon>
        <taxon>Tripsacinae</taxon>
        <taxon>Zea</taxon>
    </lineage>
</organism>
<keyword evidence="5" id="KW-0812">Transmembrane</keyword>
<name>A0A1D6JMF1_MAIZE</name>
<sequence length="182" mass="20630">MFGLSFEKLALSYCSTSVILVLWQLPVIFCSANVFLAILLFVVQVQATVQKIQGIFEQCLAVHDKLEASLRDLSRTGDIQSCKAARKAADTQFKELSKDLKPLLATLQSSPQSYQILPKVEDLIVKEREMQEKLMTRHSTVVDSFEKKLRGQDVENRIALQQQKIAALRQEVESLLEYISEI</sequence>
<keyword evidence="9" id="KW-0472">Membrane</keyword>